<keyword evidence="3" id="KW-1185">Reference proteome</keyword>
<dbReference type="Proteomes" id="UP000002069">
    <property type="component" value="Chromosome"/>
</dbReference>
<keyword evidence="1" id="KW-0472">Membrane</keyword>
<reference evidence="2 3" key="1">
    <citation type="journal article" date="2010" name="J. Bacteriol.">
        <title>Complete Genome Sequence of Cronobacter turicensis LMG 23827, a foodborne pathogen causing deaths in neonates.</title>
        <authorList>
            <person name="Stephan R."/>
            <person name="Lehner A."/>
            <person name="Tischler P."/>
            <person name="Rattei T."/>
        </authorList>
    </citation>
    <scope>NUCLEOTIDE SEQUENCE [LARGE SCALE GENOMIC DNA]</scope>
    <source>
        <strain evidence="3">DSM 18703 / CCUG 55852 / LMG 23827 / z3032</strain>
    </source>
</reference>
<accession>C9Y3R4</accession>
<evidence type="ECO:0000256" key="1">
    <source>
        <dbReference type="SAM" id="Phobius"/>
    </source>
</evidence>
<name>C9Y3R4_CROTZ</name>
<feature type="transmembrane region" description="Helical" evidence="1">
    <location>
        <begin position="7"/>
        <end position="26"/>
    </location>
</feature>
<proteinExistence type="predicted"/>
<gene>
    <name evidence="2" type="ordered locus">Ctu_20360</name>
</gene>
<dbReference type="AlphaFoldDB" id="C9Y3R4"/>
<dbReference type="EMBL" id="FN543093">
    <property type="protein sequence ID" value="CBA30679.1"/>
    <property type="molecule type" value="Genomic_DNA"/>
</dbReference>
<evidence type="ECO:0000313" key="2">
    <source>
        <dbReference type="EMBL" id="CBA30679.1"/>
    </source>
</evidence>
<dbReference type="KEGG" id="ctu:CTU_20360"/>
<evidence type="ECO:0000313" key="3">
    <source>
        <dbReference type="Proteomes" id="UP000002069"/>
    </source>
</evidence>
<keyword evidence="1" id="KW-0812">Transmembrane</keyword>
<reference evidence="3" key="2">
    <citation type="journal article" date="2011" name="J. Bacteriol.">
        <title>Complete genome sequence of Cronobacter turicensis LMG 23827, a food-borne pathogen causing deaths in neonates.</title>
        <authorList>
            <person name="Stephan R."/>
            <person name="Lehner A."/>
            <person name="Tischler P."/>
            <person name="Rattei T."/>
        </authorList>
    </citation>
    <scope>NUCLEOTIDE SEQUENCE [LARGE SCALE GENOMIC DNA]</scope>
    <source>
        <strain evidence="3">DSM 18703 / CCUG 55852 / LMG 23827 / z3032</strain>
    </source>
</reference>
<organism evidence="2 3">
    <name type="scientific">Cronobacter turicensis (strain DSM 18703 / CCUG 55852 / LMG 23827 / z3032)</name>
    <dbReference type="NCBI Taxonomy" id="693216"/>
    <lineage>
        <taxon>Bacteria</taxon>
        <taxon>Pseudomonadati</taxon>
        <taxon>Pseudomonadota</taxon>
        <taxon>Gammaproteobacteria</taxon>
        <taxon>Enterobacterales</taxon>
        <taxon>Enterobacteriaceae</taxon>
        <taxon>Cronobacter</taxon>
    </lineage>
</organism>
<protein>
    <submittedName>
        <fullName evidence="2">Uncharacterized protein</fullName>
    </submittedName>
</protein>
<dbReference type="HOGENOM" id="CLU_3239608_0_0_6"/>
<sequence length="43" mass="4858">MIPHRLVCCVIIGEICDLFLLLAFRFNEARKMPAENSARSAAH</sequence>
<keyword evidence="1" id="KW-1133">Transmembrane helix</keyword>